<reference evidence="1 2" key="1">
    <citation type="submission" date="2016-07" db="EMBL/GenBank/DDBJ databases">
        <title>Draft genome sequence of Prauserella muralis DSM 45305, isolated from a mould-covered wall in an indoor environment.</title>
        <authorList>
            <person name="Ruckert C."/>
            <person name="Albersmeier A."/>
            <person name="Jiang C.-L."/>
            <person name="Jiang Y."/>
            <person name="Kalinowski J."/>
            <person name="Schneider O."/>
            <person name="Winkler A."/>
            <person name="Zotchev S.B."/>
        </authorList>
    </citation>
    <scope>NUCLEOTIDE SEQUENCE [LARGE SCALE GENOMIC DNA]</scope>
    <source>
        <strain evidence="1 2">DSM 45305</strain>
    </source>
</reference>
<dbReference type="AlphaFoldDB" id="A0A2V4BCV8"/>
<sequence>MTKLGVSGFIVVTFLAALGALLIPRPAAPEPHAPAAALQGCDWQAEWHGTLGELGEDPAAWSLADSAELEGNAGVAWMDTLTVLVSRDVPCRYLGDVIRHEWMHLQQGRMHGGWGAYEHYGARLEIVADCGSWLLGSAYTPYRDDARTVAFGCTMQDLADARELIRFRSTDG</sequence>
<evidence type="ECO:0000313" key="1">
    <source>
        <dbReference type="EMBL" id="PXY27449.1"/>
    </source>
</evidence>
<name>A0A2V4BCV8_9PSEU</name>
<accession>A0A2V4BCV8</accession>
<proteinExistence type="predicted"/>
<keyword evidence="2" id="KW-1185">Reference proteome</keyword>
<dbReference type="RefSeq" id="WP_112281448.1">
    <property type="nucleotide sequence ID" value="NZ_MASW01000002.1"/>
</dbReference>
<organism evidence="1 2">
    <name type="scientific">Prauserella muralis</name>
    <dbReference type="NCBI Taxonomy" id="588067"/>
    <lineage>
        <taxon>Bacteria</taxon>
        <taxon>Bacillati</taxon>
        <taxon>Actinomycetota</taxon>
        <taxon>Actinomycetes</taxon>
        <taxon>Pseudonocardiales</taxon>
        <taxon>Pseudonocardiaceae</taxon>
        <taxon>Prauserella</taxon>
    </lineage>
</organism>
<comment type="caution">
    <text evidence="1">The sequence shown here is derived from an EMBL/GenBank/DDBJ whole genome shotgun (WGS) entry which is preliminary data.</text>
</comment>
<dbReference type="OrthoDB" id="3700020at2"/>
<evidence type="ECO:0000313" key="2">
    <source>
        <dbReference type="Proteomes" id="UP000249915"/>
    </source>
</evidence>
<dbReference type="Proteomes" id="UP000249915">
    <property type="component" value="Unassembled WGS sequence"/>
</dbReference>
<protein>
    <submittedName>
        <fullName evidence="1">Uncharacterized protein</fullName>
    </submittedName>
</protein>
<dbReference type="EMBL" id="MASW01000002">
    <property type="protein sequence ID" value="PXY27449.1"/>
    <property type="molecule type" value="Genomic_DNA"/>
</dbReference>
<gene>
    <name evidence="1" type="ORF">BAY60_13530</name>
</gene>